<dbReference type="PROSITE" id="PS50005">
    <property type="entry name" value="TPR"/>
    <property type="match status" value="1"/>
</dbReference>
<dbReference type="Pfam" id="PF14559">
    <property type="entry name" value="TPR_19"/>
    <property type="match status" value="1"/>
</dbReference>
<dbReference type="Gene3D" id="1.25.40.10">
    <property type="entry name" value="Tetratricopeptide repeat domain"/>
    <property type="match status" value="2"/>
</dbReference>
<dbReference type="Pfam" id="PF13174">
    <property type="entry name" value="TPR_6"/>
    <property type="match status" value="1"/>
</dbReference>
<dbReference type="SMART" id="SM00028">
    <property type="entry name" value="TPR"/>
    <property type="match status" value="6"/>
</dbReference>
<dbReference type="SUPFAM" id="SSF48452">
    <property type="entry name" value="TPR-like"/>
    <property type="match status" value="3"/>
</dbReference>
<accession>A0A0R1UNM8</accession>
<evidence type="ECO:0000313" key="4">
    <source>
        <dbReference type="EMBL" id="KRL92995.1"/>
    </source>
</evidence>
<feature type="repeat" description="TPR" evidence="3">
    <location>
        <begin position="232"/>
        <end position="265"/>
    </location>
</feature>
<dbReference type="PATRIC" id="fig|1423742.4.peg.105"/>
<dbReference type="STRING" id="417373.GCA_001570685_00745"/>
<keyword evidence="2 3" id="KW-0802">TPR repeat</keyword>
<evidence type="ECO:0000313" key="5">
    <source>
        <dbReference type="Proteomes" id="UP000051084"/>
    </source>
</evidence>
<keyword evidence="5" id="KW-1185">Reference proteome</keyword>
<evidence type="ECO:0000256" key="1">
    <source>
        <dbReference type="ARBA" id="ARBA00022737"/>
    </source>
</evidence>
<protein>
    <submittedName>
        <fullName evidence="4">TPR repeat-containing protein</fullName>
    </submittedName>
</protein>
<dbReference type="InterPro" id="IPR019734">
    <property type="entry name" value="TPR_rpt"/>
</dbReference>
<dbReference type="AlphaFoldDB" id="A0A0R1UNM8"/>
<gene>
    <name evidence="4" type="ORF">FC21_GL000096</name>
</gene>
<dbReference type="EMBL" id="AZGC01000049">
    <property type="protein sequence ID" value="KRL92995.1"/>
    <property type="molecule type" value="Genomic_DNA"/>
</dbReference>
<dbReference type="InterPro" id="IPR051012">
    <property type="entry name" value="CellSynth/LPSAsmb/PSIAsmb"/>
</dbReference>
<dbReference type="Proteomes" id="UP000051084">
    <property type="component" value="Unassembled WGS sequence"/>
</dbReference>
<reference evidence="4 5" key="1">
    <citation type="journal article" date="2015" name="Genome Announc.">
        <title>Expanding the biotechnology potential of lactobacilli through comparative genomics of 213 strains and associated genera.</title>
        <authorList>
            <person name="Sun Z."/>
            <person name="Harris H.M."/>
            <person name="McCann A."/>
            <person name="Guo C."/>
            <person name="Argimon S."/>
            <person name="Zhang W."/>
            <person name="Yang X."/>
            <person name="Jeffery I.B."/>
            <person name="Cooney J.C."/>
            <person name="Kagawa T.F."/>
            <person name="Liu W."/>
            <person name="Song Y."/>
            <person name="Salvetti E."/>
            <person name="Wrobel A."/>
            <person name="Rasinkangas P."/>
            <person name="Parkhill J."/>
            <person name="Rea M.C."/>
            <person name="O'Sullivan O."/>
            <person name="Ritari J."/>
            <person name="Douillard F.P."/>
            <person name="Paul Ross R."/>
            <person name="Yang R."/>
            <person name="Briner A.E."/>
            <person name="Felis G.E."/>
            <person name="de Vos W.M."/>
            <person name="Barrangou R."/>
            <person name="Klaenhammer T.R."/>
            <person name="Caufield P.W."/>
            <person name="Cui Y."/>
            <person name="Zhang H."/>
            <person name="O'Toole P.W."/>
        </authorList>
    </citation>
    <scope>NUCLEOTIDE SEQUENCE [LARGE SCALE GENOMIC DNA]</scope>
    <source>
        <strain evidence="4 5">DSM 18793</strain>
    </source>
</reference>
<name>A0A0R1UNM8_9LACO</name>
<dbReference type="PANTHER" id="PTHR45586:SF15">
    <property type="entry name" value="TPR REPEAT-CONTAINING PROTEIN YPIA"/>
    <property type="match status" value="1"/>
</dbReference>
<sequence>MLDEIEAGQLDAAKKSFAWALRKDDDDTLFSLGEELYGLGFNNQAQRVYLKLLEKYPDEDVLRTVLAEIAIDNDHNDEALSYLNQIKPDSDFYLSALLVAADLYQTEEQFEVTEAKLKIAYQIAPEEPAVLFALGEFYRLVGKAEQAIPYYFALIQQGLLEFAKVDIAGRLGMAYAQAGKFDQALGYLEQVDRQYRSSDIRAQIGLIQLHTGDLKSAAATLSDLIKDDPQYTSAYPALAQVYAKQDNFEQALKTLQEGMGYDEYNESLYAQAADYASHLGDSQLMDKYLAKAHQLDPENQTITLQYSNFLLDQGRHQDNLNLLASLDEDDGIDPQAQWNAAQSYLALEQFDEAGQAFENARPSFETNPTFVKQLVAFYQLMGYREQMLDELQRYVALVPTDEEMALRLAQAETDWDY</sequence>
<keyword evidence="1" id="KW-0677">Repeat</keyword>
<organism evidence="4 5">
    <name type="scientific">Limosilactobacillus equigenerosi DSM 18793 = JCM 14505</name>
    <dbReference type="NCBI Taxonomy" id="1423742"/>
    <lineage>
        <taxon>Bacteria</taxon>
        <taxon>Bacillati</taxon>
        <taxon>Bacillota</taxon>
        <taxon>Bacilli</taxon>
        <taxon>Lactobacillales</taxon>
        <taxon>Lactobacillaceae</taxon>
        <taxon>Limosilactobacillus</taxon>
    </lineage>
</organism>
<dbReference type="InterPro" id="IPR011990">
    <property type="entry name" value="TPR-like_helical_dom_sf"/>
</dbReference>
<dbReference type="PANTHER" id="PTHR45586">
    <property type="entry name" value="TPR REPEAT-CONTAINING PROTEIN PA4667"/>
    <property type="match status" value="1"/>
</dbReference>
<comment type="caution">
    <text evidence="4">The sequence shown here is derived from an EMBL/GenBank/DDBJ whole genome shotgun (WGS) entry which is preliminary data.</text>
</comment>
<evidence type="ECO:0000256" key="2">
    <source>
        <dbReference type="ARBA" id="ARBA00022803"/>
    </source>
</evidence>
<evidence type="ECO:0000256" key="3">
    <source>
        <dbReference type="PROSITE-ProRule" id="PRU00339"/>
    </source>
</evidence>
<proteinExistence type="predicted"/>